<evidence type="ECO:0000313" key="5">
    <source>
        <dbReference type="Proteomes" id="UP000017746"/>
    </source>
</evidence>
<feature type="domain" description="Methyltransferase" evidence="3">
    <location>
        <begin position="52"/>
        <end position="144"/>
    </location>
</feature>
<dbReference type="AlphaFoldDB" id="U5W6U3"/>
<dbReference type="PATRIC" id="fig|1246995.3.peg.5451"/>
<dbReference type="KEGG" id="afs:AFR_26900"/>
<dbReference type="PANTHER" id="PTHR43861:SF1">
    <property type="entry name" value="TRANS-ACONITATE 2-METHYLTRANSFERASE"/>
    <property type="match status" value="1"/>
</dbReference>
<dbReference type="Pfam" id="PF13649">
    <property type="entry name" value="Methyltransf_25"/>
    <property type="match status" value="1"/>
</dbReference>
<dbReference type="SUPFAM" id="SSF53335">
    <property type="entry name" value="S-adenosyl-L-methionine-dependent methyltransferases"/>
    <property type="match status" value="1"/>
</dbReference>
<protein>
    <submittedName>
        <fullName evidence="4">S-adenosyl-L-methionine (SAM)-dependent methyltransferase</fullName>
    </submittedName>
</protein>
<keyword evidence="1 4" id="KW-0489">Methyltransferase</keyword>
<dbReference type="Proteomes" id="UP000017746">
    <property type="component" value="Chromosome"/>
</dbReference>
<proteinExistence type="predicted"/>
<dbReference type="InterPro" id="IPR041698">
    <property type="entry name" value="Methyltransf_25"/>
</dbReference>
<dbReference type="RefSeq" id="WP_023364540.1">
    <property type="nucleotide sequence ID" value="NC_022657.1"/>
</dbReference>
<keyword evidence="2 4" id="KW-0808">Transferase</keyword>
<dbReference type="CDD" id="cd02440">
    <property type="entry name" value="AdoMet_MTases"/>
    <property type="match status" value="1"/>
</dbReference>
<accession>U5W6U3</accession>
<dbReference type="HOGENOM" id="CLU_037990_2_3_11"/>
<dbReference type="PANTHER" id="PTHR43861">
    <property type="entry name" value="TRANS-ACONITATE 2-METHYLTRANSFERASE-RELATED"/>
    <property type="match status" value="1"/>
</dbReference>
<evidence type="ECO:0000313" key="4">
    <source>
        <dbReference type="EMBL" id="AGZ43641.1"/>
    </source>
</evidence>
<dbReference type="InterPro" id="IPR029063">
    <property type="entry name" value="SAM-dependent_MTases_sf"/>
</dbReference>
<sequence length="281" mass="29163">MATTTALRARNADFWARAAPGWIAHADHHDDWSRPLGAPALDRLSIGPRERVLDAGCGCGGTTADLARAVGAAGYAVGVDLSEEMVAAARRRHPGVEFVAGDLETMKVVRGAPFDAAYSCMALMLPADPVAVLTTVMNSLHPGGRLAATVFREQSTVPWLPAAVLGAAAHVGALPPLPVGDEPGPFALADPARTRKALTAAGFDTIAIEPRDVVLETPDDPDAVTSWLIGIGPAGAAYREAPPEAQAAARSGAARLLSRFRTPGVGYRLPTGIWLITAECA</sequence>
<evidence type="ECO:0000256" key="1">
    <source>
        <dbReference type="ARBA" id="ARBA00022603"/>
    </source>
</evidence>
<dbReference type="GO" id="GO:0032259">
    <property type="term" value="P:methylation"/>
    <property type="evidence" value="ECO:0007669"/>
    <property type="project" value="UniProtKB-KW"/>
</dbReference>
<evidence type="ECO:0000256" key="2">
    <source>
        <dbReference type="ARBA" id="ARBA00022679"/>
    </source>
</evidence>
<organism evidence="4 5">
    <name type="scientific">Actinoplanes friuliensis DSM 7358</name>
    <dbReference type="NCBI Taxonomy" id="1246995"/>
    <lineage>
        <taxon>Bacteria</taxon>
        <taxon>Bacillati</taxon>
        <taxon>Actinomycetota</taxon>
        <taxon>Actinomycetes</taxon>
        <taxon>Micromonosporales</taxon>
        <taxon>Micromonosporaceae</taxon>
        <taxon>Actinoplanes</taxon>
    </lineage>
</organism>
<evidence type="ECO:0000259" key="3">
    <source>
        <dbReference type="Pfam" id="PF13649"/>
    </source>
</evidence>
<dbReference type="Gene3D" id="3.40.50.150">
    <property type="entry name" value="Vaccinia Virus protein VP39"/>
    <property type="match status" value="1"/>
</dbReference>
<keyword evidence="5" id="KW-1185">Reference proteome</keyword>
<name>U5W6U3_9ACTN</name>
<dbReference type="EMBL" id="CP006272">
    <property type="protein sequence ID" value="AGZ43641.1"/>
    <property type="molecule type" value="Genomic_DNA"/>
</dbReference>
<gene>
    <name evidence="4" type="ORF">AFR_26900</name>
</gene>
<dbReference type="GO" id="GO:0008168">
    <property type="term" value="F:methyltransferase activity"/>
    <property type="evidence" value="ECO:0007669"/>
    <property type="project" value="UniProtKB-KW"/>
</dbReference>
<dbReference type="OrthoDB" id="9777638at2"/>
<dbReference type="eggNOG" id="COG2226">
    <property type="taxonomic scope" value="Bacteria"/>
</dbReference>
<dbReference type="STRING" id="1246995.AFR_26900"/>
<reference evidence="4 5" key="1">
    <citation type="journal article" date="2014" name="J. Biotechnol.">
        <title>Complete genome sequence of the actinobacterium Actinoplanes friuliensis HAG 010964, producer of the lipopeptide antibiotic friulimycin.</title>
        <authorList>
            <person name="Ruckert C."/>
            <person name="Szczepanowski R."/>
            <person name="Albersmeier A."/>
            <person name="Goesmann A."/>
            <person name="Fischer N."/>
            <person name="Steinkamper A."/>
            <person name="Puhler A."/>
            <person name="Biener R."/>
            <person name="Schwartz D."/>
            <person name="Kalinowski J."/>
        </authorList>
    </citation>
    <scope>NUCLEOTIDE SEQUENCE [LARGE SCALE GENOMIC DNA]</scope>
    <source>
        <strain evidence="4 5">DSM 7358</strain>
    </source>
</reference>